<keyword evidence="3" id="KW-1185">Reference proteome</keyword>
<evidence type="ECO:0000313" key="3">
    <source>
        <dbReference type="Proteomes" id="UP000466794"/>
    </source>
</evidence>
<gene>
    <name evidence="2" type="ORF">GPX89_39320</name>
</gene>
<dbReference type="EMBL" id="WRPP01000012">
    <property type="protein sequence ID" value="MVU83276.1"/>
    <property type="molecule type" value="Genomic_DNA"/>
</dbReference>
<keyword evidence="2" id="KW-0503">Monooxygenase</keyword>
<dbReference type="Pfam" id="PF03992">
    <property type="entry name" value="ABM"/>
    <property type="match status" value="1"/>
</dbReference>
<dbReference type="AlphaFoldDB" id="A0A7K1V9L2"/>
<reference evidence="2 3" key="1">
    <citation type="submission" date="2019-12" db="EMBL/GenBank/DDBJ databases">
        <title>Nocardia sp. nov. ET3-3 isolated from soil.</title>
        <authorList>
            <person name="Kanchanasin P."/>
            <person name="Tanasupawat S."/>
            <person name="Yuki M."/>
            <person name="Kudo T."/>
        </authorList>
    </citation>
    <scope>NUCLEOTIDE SEQUENCE [LARGE SCALE GENOMIC DNA]</scope>
    <source>
        <strain evidence="2 3">ET3-3</strain>
    </source>
</reference>
<dbReference type="SUPFAM" id="SSF54909">
    <property type="entry name" value="Dimeric alpha+beta barrel"/>
    <property type="match status" value="1"/>
</dbReference>
<dbReference type="PANTHER" id="PTHR33336">
    <property type="entry name" value="QUINOL MONOOXYGENASE YGIN-RELATED"/>
    <property type="match status" value="1"/>
</dbReference>
<feature type="domain" description="ABM" evidence="1">
    <location>
        <begin position="3"/>
        <end position="92"/>
    </location>
</feature>
<dbReference type="InterPro" id="IPR050744">
    <property type="entry name" value="AI-2_Isomerase_LsrG"/>
</dbReference>
<proteinExistence type="predicted"/>
<dbReference type="PANTHER" id="PTHR33336:SF3">
    <property type="entry name" value="ABM DOMAIN-CONTAINING PROTEIN"/>
    <property type="match status" value="1"/>
</dbReference>
<dbReference type="PROSITE" id="PS51725">
    <property type="entry name" value="ABM"/>
    <property type="match status" value="1"/>
</dbReference>
<evidence type="ECO:0000313" key="2">
    <source>
        <dbReference type="EMBL" id="MVU83276.1"/>
    </source>
</evidence>
<dbReference type="InterPro" id="IPR011008">
    <property type="entry name" value="Dimeric_a/b-barrel"/>
</dbReference>
<accession>A0A7K1V9L2</accession>
<dbReference type="Gene3D" id="3.30.70.100">
    <property type="match status" value="1"/>
</dbReference>
<dbReference type="GO" id="GO:0004497">
    <property type="term" value="F:monooxygenase activity"/>
    <property type="evidence" value="ECO:0007669"/>
    <property type="project" value="UniProtKB-KW"/>
</dbReference>
<dbReference type="InterPro" id="IPR007138">
    <property type="entry name" value="ABM_dom"/>
</dbReference>
<evidence type="ECO:0000259" key="1">
    <source>
        <dbReference type="PROSITE" id="PS51725"/>
    </source>
</evidence>
<comment type="caution">
    <text evidence="2">The sequence shown here is derived from an EMBL/GenBank/DDBJ whole genome shotgun (WGS) entry which is preliminary data.</text>
</comment>
<organism evidence="2 3">
    <name type="scientific">Nocardia terrae</name>
    <dbReference type="NCBI Taxonomy" id="2675851"/>
    <lineage>
        <taxon>Bacteria</taxon>
        <taxon>Bacillati</taxon>
        <taxon>Actinomycetota</taxon>
        <taxon>Actinomycetes</taxon>
        <taxon>Mycobacteriales</taxon>
        <taxon>Nocardiaceae</taxon>
        <taxon>Nocardia</taxon>
    </lineage>
</organism>
<dbReference type="RefSeq" id="WP_157392824.1">
    <property type="nucleotide sequence ID" value="NZ_WRPP01000012.1"/>
</dbReference>
<protein>
    <submittedName>
        <fullName evidence="2">Antibiotic biosynthesis monooxygenase</fullName>
    </submittedName>
</protein>
<dbReference type="GO" id="GO:0005829">
    <property type="term" value="C:cytosol"/>
    <property type="evidence" value="ECO:0007669"/>
    <property type="project" value="TreeGrafter"/>
</dbReference>
<name>A0A7K1V9L2_9NOCA</name>
<dbReference type="Proteomes" id="UP000466794">
    <property type="component" value="Unassembled WGS sequence"/>
</dbReference>
<sequence length="95" mass="10523">MSLHVIAELRAMAGQEDRLRTALEAMIEPSLDEPGCVSYQPFGNPNDPGHMVVIEEWVDSDALEKHFATEHFQHIAGVIGEILAEPMTIKQLVAE</sequence>
<keyword evidence="2" id="KW-0560">Oxidoreductase</keyword>